<sequence length="491" mass="51274">MSQDTNDTIGLSRRKMLAGLGAVGVASAGAGLGTTAYFNDTESFEGNTLTAGELDLKLDYKSTYLGGPGRLDDIRAMGYGPNDNFLAQDLGDGQYLIGQAPAPAALQEWEDLVQGEEFPFCSPEADEHLVNGSGIPVFTLDDVKPGDSGEVTISIHICDNPAFLYLSGELTENAENGQSEPEMEDEGEDTDGIGELADAIEVCVWYDEDCDNVYEPTGTGQQQELEVALVSDVSGSMSQEIGDLQTAAKDFVDNLSNPDEAAAISFSNGASLDQGLTTNYQAVKDAIDQYTAGGGTDMGQGITTGSTELLSGANATAGASKVMIVLTDGQPSSTSAATSAATAAKDAGIRIFTIALGAGAATSFLENNIATSPDDAFIAPDPADLDTVYAEIAQIVLAGEQKILEGSMAEVFAELAEGVALDGNRQEEGRQPYPGATTQCIGFEWTLPAEVGNEIQTDSVMFDIGLYAEQSRHNDDPQVTFNGTEANSTSV</sequence>
<dbReference type="NCBIfam" id="TIGR04088">
    <property type="entry name" value="cognate_SipW"/>
    <property type="match status" value="1"/>
</dbReference>
<evidence type="ECO:0000313" key="2">
    <source>
        <dbReference type="EMBL" id="GAA0549439.1"/>
    </source>
</evidence>
<dbReference type="Gene3D" id="3.40.50.410">
    <property type="entry name" value="von Willebrand factor, type A domain"/>
    <property type="match status" value="1"/>
</dbReference>
<reference evidence="2" key="2">
    <citation type="submission" date="2023-12" db="EMBL/GenBank/DDBJ databases">
        <authorList>
            <person name="Sun Q."/>
            <person name="Inoue M."/>
        </authorList>
    </citation>
    <scope>NUCLEOTIDE SEQUENCE</scope>
    <source>
        <strain evidence="2">JCM 14265</strain>
    </source>
</reference>
<name>A0AAV3SUD1_9EURY</name>
<dbReference type="Pfam" id="PF00092">
    <property type="entry name" value="VWA"/>
    <property type="match status" value="1"/>
</dbReference>
<evidence type="ECO:0000313" key="5">
    <source>
        <dbReference type="Proteomes" id="UP001567571"/>
    </source>
</evidence>
<accession>A0AAV3SUD1</accession>
<dbReference type="PROSITE" id="PS50234">
    <property type="entry name" value="VWFA"/>
    <property type="match status" value="1"/>
</dbReference>
<dbReference type="AlphaFoldDB" id="A0AAV3SUD1"/>
<dbReference type="CDD" id="cd00198">
    <property type="entry name" value="vWFA"/>
    <property type="match status" value="1"/>
</dbReference>
<dbReference type="InterPro" id="IPR050525">
    <property type="entry name" value="ECM_Assembly_Org"/>
</dbReference>
<keyword evidence="5" id="KW-1185">Reference proteome</keyword>
<gene>
    <name evidence="3" type="ORF">ABNG02_07745</name>
    <name evidence="2" type="ORF">GCM10008994_25540</name>
</gene>
<dbReference type="EMBL" id="BAAADQ010000013">
    <property type="protein sequence ID" value="GAA0549439.1"/>
    <property type="molecule type" value="Genomic_DNA"/>
</dbReference>
<dbReference type="Proteomes" id="UP001501425">
    <property type="component" value="Unassembled WGS sequence"/>
</dbReference>
<dbReference type="PANTHER" id="PTHR24020">
    <property type="entry name" value="COLLAGEN ALPHA"/>
    <property type="match status" value="1"/>
</dbReference>
<dbReference type="EMBL" id="JBEDNW010000003">
    <property type="protein sequence ID" value="MEZ3167214.1"/>
    <property type="molecule type" value="Genomic_DNA"/>
</dbReference>
<dbReference type="InterPro" id="IPR002035">
    <property type="entry name" value="VWF_A"/>
</dbReference>
<dbReference type="SMART" id="SM00327">
    <property type="entry name" value="VWA"/>
    <property type="match status" value="1"/>
</dbReference>
<dbReference type="Proteomes" id="UP001567571">
    <property type="component" value="Unassembled WGS sequence"/>
</dbReference>
<reference evidence="3 5" key="3">
    <citation type="submission" date="2024-06" db="EMBL/GenBank/DDBJ databases">
        <title>Halorubrum miltondacostae sp. nov., a potential PHA producer isolated from an inland solar saltern in Rio Maior, Portugal.</title>
        <authorList>
            <person name="Albuquerque L."/>
            <person name="Viver T."/>
            <person name="Barroso C."/>
            <person name="Claudino R."/>
            <person name="Galvan M."/>
            <person name="Simoes G."/>
            <person name="Lobo Da Cunha A."/>
            <person name="Egas C."/>
        </authorList>
    </citation>
    <scope>NUCLEOTIDE SEQUENCE [LARGE SCALE GENOMIC DNA]</scope>
    <source>
        <strain evidence="3 5">DSM 18646</strain>
    </source>
</reference>
<dbReference type="PANTHER" id="PTHR24020:SF20">
    <property type="entry name" value="PH DOMAIN-CONTAINING PROTEIN"/>
    <property type="match status" value="1"/>
</dbReference>
<dbReference type="InterPro" id="IPR006311">
    <property type="entry name" value="TAT_signal"/>
</dbReference>
<evidence type="ECO:0000313" key="3">
    <source>
        <dbReference type="EMBL" id="MEZ3167214.1"/>
    </source>
</evidence>
<dbReference type="InterPro" id="IPR036465">
    <property type="entry name" value="vWFA_dom_sf"/>
</dbReference>
<evidence type="ECO:0000259" key="1">
    <source>
        <dbReference type="PROSITE" id="PS50234"/>
    </source>
</evidence>
<protein>
    <submittedName>
        <fullName evidence="3">VWA domain-containing protein</fullName>
    </submittedName>
</protein>
<reference evidence="2" key="1">
    <citation type="journal article" date="2014" name="Int. J. Syst. Evol. Microbiol.">
        <title>Complete genome sequence of Corynebacterium casei LMG S-19264T (=DSM 44701T), isolated from a smear-ripened cheese.</title>
        <authorList>
            <consortium name="US DOE Joint Genome Institute (JGI-PGF)"/>
            <person name="Walter F."/>
            <person name="Albersmeier A."/>
            <person name="Kalinowski J."/>
            <person name="Ruckert C."/>
        </authorList>
    </citation>
    <scope>NUCLEOTIDE SEQUENCE</scope>
    <source>
        <strain evidence="2">JCM 14265</strain>
    </source>
</reference>
<organism evidence="2 4">
    <name type="scientific">Halorubrum ejinorense</name>
    <dbReference type="NCBI Taxonomy" id="425309"/>
    <lineage>
        <taxon>Archaea</taxon>
        <taxon>Methanobacteriati</taxon>
        <taxon>Methanobacteriota</taxon>
        <taxon>Stenosarchaea group</taxon>
        <taxon>Halobacteria</taxon>
        <taxon>Halobacteriales</taxon>
        <taxon>Haloferacaceae</taxon>
        <taxon>Halorubrum</taxon>
    </lineage>
</organism>
<proteinExistence type="predicted"/>
<dbReference type="PROSITE" id="PS51318">
    <property type="entry name" value="TAT"/>
    <property type="match status" value="1"/>
</dbReference>
<dbReference type="SUPFAM" id="SSF53300">
    <property type="entry name" value="vWA-like"/>
    <property type="match status" value="1"/>
</dbReference>
<feature type="domain" description="VWFA" evidence="1">
    <location>
        <begin position="226"/>
        <end position="392"/>
    </location>
</feature>
<comment type="caution">
    <text evidence="2">The sequence shown here is derived from an EMBL/GenBank/DDBJ whole genome shotgun (WGS) entry which is preliminary data.</text>
</comment>
<dbReference type="RefSeq" id="WP_343779694.1">
    <property type="nucleotide sequence ID" value="NZ_BAAADQ010000013.1"/>
</dbReference>
<dbReference type="InterPro" id="IPR023833">
    <property type="entry name" value="Signal_pept_SipW-depend-type"/>
</dbReference>
<evidence type="ECO:0000313" key="4">
    <source>
        <dbReference type="Proteomes" id="UP001501425"/>
    </source>
</evidence>